<comment type="catalytic activity">
    <reaction evidence="4">
        <text>L-glutaminyl-[ribosomal protein uL3] + S-adenosyl-L-methionine = N(5)-methyl-L-glutaminyl-[ribosomal protein uL3] + S-adenosyl-L-homocysteine + H(+)</text>
        <dbReference type="Rhea" id="RHEA:45020"/>
        <dbReference type="Rhea" id="RHEA-COMP:11063"/>
        <dbReference type="Rhea" id="RHEA-COMP:11064"/>
        <dbReference type="ChEBI" id="CHEBI:15378"/>
        <dbReference type="ChEBI" id="CHEBI:30011"/>
        <dbReference type="ChEBI" id="CHEBI:57856"/>
        <dbReference type="ChEBI" id="CHEBI:59789"/>
        <dbReference type="ChEBI" id="CHEBI:61891"/>
        <dbReference type="EC" id="2.1.1.298"/>
    </reaction>
</comment>
<evidence type="ECO:0000256" key="4">
    <source>
        <dbReference type="HAMAP-Rule" id="MF_02125"/>
    </source>
</evidence>
<proteinExistence type="inferred from homology"/>
<dbReference type="GO" id="GO:0036009">
    <property type="term" value="F:protein-glutamine N-methyltransferase activity"/>
    <property type="evidence" value="ECO:0007669"/>
    <property type="project" value="UniProtKB-UniRule"/>
</dbReference>
<dbReference type="NCBIfam" id="TIGR00536">
    <property type="entry name" value="hemK_fam"/>
    <property type="match status" value="1"/>
</dbReference>
<dbReference type="Proteomes" id="UP001409585">
    <property type="component" value="Unassembled WGS sequence"/>
</dbReference>
<name>A0AAV3TWQ6_9ALTE</name>
<feature type="domain" description="Methyltransferase small" evidence="5">
    <location>
        <begin position="133"/>
        <end position="215"/>
    </location>
</feature>
<evidence type="ECO:0000313" key="6">
    <source>
        <dbReference type="EMBL" id="GAA4928849.1"/>
    </source>
</evidence>
<dbReference type="SUPFAM" id="SSF53335">
    <property type="entry name" value="S-adenosyl-L-methionine-dependent methyltransferases"/>
    <property type="match status" value="1"/>
</dbReference>
<dbReference type="InterPro" id="IPR029063">
    <property type="entry name" value="SAM-dependent_MTases_sf"/>
</dbReference>
<keyword evidence="2 4" id="KW-0808">Transferase</keyword>
<keyword evidence="3 4" id="KW-0949">S-adenosyl-L-methionine</keyword>
<gene>
    <name evidence="4 6" type="primary">prmB</name>
    <name evidence="6" type="ORF">GCM10025791_00620</name>
</gene>
<dbReference type="AlphaFoldDB" id="A0AAV3TWQ6"/>
<dbReference type="InterPro" id="IPR017127">
    <property type="entry name" value="Ribosome_uL3_MTase"/>
</dbReference>
<dbReference type="InterPro" id="IPR004556">
    <property type="entry name" value="HemK-like"/>
</dbReference>
<protein>
    <recommendedName>
        <fullName evidence="4">Ribosomal protein uL3 glutamine methyltransferase</fullName>
        <shortName evidence="4">uL3 MTase</shortName>
        <ecNumber evidence="4">2.1.1.298</ecNumber>
    </recommendedName>
    <alternativeName>
        <fullName evidence="4">N5-glutamine methyltransferase PrmB</fullName>
    </alternativeName>
</protein>
<dbReference type="GO" id="GO:0005829">
    <property type="term" value="C:cytosol"/>
    <property type="evidence" value="ECO:0007669"/>
    <property type="project" value="TreeGrafter"/>
</dbReference>
<keyword evidence="6" id="KW-0689">Ribosomal protein</keyword>
<keyword evidence="6" id="KW-0687">Ribonucleoprotein</keyword>
<dbReference type="Pfam" id="PF05175">
    <property type="entry name" value="MTS"/>
    <property type="match status" value="1"/>
</dbReference>
<evidence type="ECO:0000256" key="2">
    <source>
        <dbReference type="ARBA" id="ARBA00022679"/>
    </source>
</evidence>
<dbReference type="HAMAP" id="MF_02125">
    <property type="entry name" value="L3_methyltr_PrmB"/>
    <property type="match status" value="1"/>
</dbReference>
<accession>A0AAV3TWQ6</accession>
<dbReference type="PIRSF" id="PIRSF037167">
    <property type="entry name" value="Mtase_YfcB_prd"/>
    <property type="match status" value="1"/>
</dbReference>
<dbReference type="RefSeq" id="WP_345415257.1">
    <property type="nucleotide sequence ID" value="NZ_AP031496.1"/>
</dbReference>
<dbReference type="GO" id="GO:0032259">
    <property type="term" value="P:methylation"/>
    <property type="evidence" value="ECO:0007669"/>
    <property type="project" value="UniProtKB-KW"/>
</dbReference>
<dbReference type="PANTHER" id="PTHR47806">
    <property type="entry name" value="50S RIBOSOMAL PROTEIN L3 GLUTAMINE METHYLTRANSFERASE"/>
    <property type="match status" value="1"/>
</dbReference>
<comment type="similarity">
    <text evidence="4">Belongs to the protein N5-glutamine methyltransferase family. PrmB subfamily.</text>
</comment>
<dbReference type="Gene3D" id="3.40.50.150">
    <property type="entry name" value="Vaccinia Virus protein VP39"/>
    <property type="match status" value="1"/>
</dbReference>
<keyword evidence="1 4" id="KW-0489">Methyltransferase</keyword>
<dbReference type="InterPro" id="IPR007848">
    <property type="entry name" value="Small_mtfrase_dom"/>
</dbReference>
<dbReference type="CDD" id="cd02440">
    <property type="entry name" value="AdoMet_MTases"/>
    <property type="match status" value="1"/>
</dbReference>
<reference evidence="7" key="1">
    <citation type="journal article" date="2019" name="Int. J. Syst. Evol. Microbiol.">
        <title>The Global Catalogue of Microorganisms (GCM) 10K type strain sequencing project: providing services to taxonomists for standard genome sequencing and annotation.</title>
        <authorList>
            <consortium name="The Broad Institute Genomics Platform"/>
            <consortium name="The Broad Institute Genome Sequencing Center for Infectious Disease"/>
            <person name="Wu L."/>
            <person name="Ma J."/>
        </authorList>
    </citation>
    <scope>NUCLEOTIDE SEQUENCE [LARGE SCALE GENOMIC DNA]</scope>
    <source>
        <strain evidence="7">JCM 19134</strain>
    </source>
</reference>
<dbReference type="InterPro" id="IPR002052">
    <property type="entry name" value="DNA_methylase_N6_adenine_CS"/>
</dbReference>
<sequence>MAVDEWLRDTTPLATIRDYVRFGATKMSGAGVYFGHGTDNAWDEACFLVLEALDIPWSLIDQVLDAKLTVTEREQLVSLFEIRIRERIPAAYLLGKTWFAGWPFIVNENVLIPRSPIGELIEKDFTPWLTQPPQRVLDMCTGSGCIGIATALRFPDAIVDLSDISPEAVDVAWQNIDYHGLEGRVQAIESDMFAALEGQVYDLIICNPPYVDAEDLSTMPKEYQYEPKQALGSGDDGLNFTRKLLAQAKDYLSDDGVLVCEVGNSWFALEAAFSDIAFTWVDFERGGHGVFVMTAAELVVIEDLEES</sequence>
<comment type="function">
    <text evidence="4">Methylates ribosomal protein uL3 on a specific glutamine residue.</text>
</comment>
<dbReference type="GO" id="GO:0005840">
    <property type="term" value="C:ribosome"/>
    <property type="evidence" value="ECO:0007669"/>
    <property type="project" value="UniProtKB-KW"/>
</dbReference>
<evidence type="ECO:0000259" key="5">
    <source>
        <dbReference type="Pfam" id="PF05175"/>
    </source>
</evidence>
<dbReference type="PROSITE" id="PS00092">
    <property type="entry name" value="N6_MTASE"/>
    <property type="match status" value="1"/>
</dbReference>
<evidence type="ECO:0000313" key="7">
    <source>
        <dbReference type="Proteomes" id="UP001409585"/>
    </source>
</evidence>
<evidence type="ECO:0000256" key="1">
    <source>
        <dbReference type="ARBA" id="ARBA00022603"/>
    </source>
</evidence>
<evidence type="ECO:0000256" key="3">
    <source>
        <dbReference type="ARBA" id="ARBA00022691"/>
    </source>
</evidence>
<dbReference type="EC" id="2.1.1.298" evidence="4"/>
<dbReference type="EMBL" id="BAABLX010000001">
    <property type="protein sequence ID" value="GAA4928849.1"/>
    <property type="molecule type" value="Genomic_DNA"/>
</dbReference>
<dbReference type="Gene3D" id="1.10.8.10">
    <property type="entry name" value="DNA helicase RuvA subunit, C-terminal domain"/>
    <property type="match status" value="1"/>
</dbReference>
<keyword evidence="7" id="KW-1185">Reference proteome</keyword>
<organism evidence="6 7">
    <name type="scientific">Halioxenophilus aromaticivorans</name>
    <dbReference type="NCBI Taxonomy" id="1306992"/>
    <lineage>
        <taxon>Bacteria</taxon>
        <taxon>Pseudomonadati</taxon>
        <taxon>Pseudomonadota</taxon>
        <taxon>Gammaproteobacteria</taxon>
        <taxon>Alteromonadales</taxon>
        <taxon>Alteromonadaceae</taxon>
        <taxon>Halioxenophilus</taxon>
    </lineage>
</organism>
<comment type="caution">
    <text evidence="6">The sequence shown here is derived from an EMBL/GenBank/DDBJ whole genome shotgun (WGS) entry which is preliminary data.</text>
</comment>
<dbReference type="GO" id="GO:0003676">
    <property type="term" value="F:nucleic acid binding"/>
    <property type="evidence" value="ECO:0007669"/>
    <property type="project" value="InterPro"/>
</dbReference>
<dbReference type="PANTHER" id="PTHR47806:SF1">
    <property type="entry name" value="RIBOSOMAL PROTEIN UL3 GLUTAMINE METHYLTRANSFERASE"/>
    <property type="match status" value="1"/>
</dbReference>
<dbReference type="NCBIfam" id="TIGR03533">
    <property type="entry name" value="L3_gln_methyl"/>
    <property type="match status" value="1"/>
</dbReference>